<protein>
    <submittedName>
        <fullName evidence="2">Phage portal protein</fullName>
    </submittedName>
</protein>
<evidence type="ECO:0000313" key="3">
    <source>
        <dbReference type="Proteomes" id="UP000439983"/>
    </source>
</evidence>
<dbReference type="InterPro" id="IPR006944">
    <property type="entry name" value="Phage/GTA_portal"/>
</dbReference>
<proteinExistence type="predicted"/>
<dbReference type="NCBIfam" id="TIGR01537">
    <property type="entry name" value="portal_HK97"/>
    <property type="match status" value="1"/>
</dbReference>
<comment type="caution">
    <text evidence="2">The sequence shown here is derived from an EMBL/GenBank/DDBJ whole genome shotgun (WGS) entry which is preliminary data.</text>
</comment>
<evidence type="ECO:0000256" key="1">
    <source>
        <dbReference type="SAM" id="MobiDB-lite"/>
    </source>
</evidence>
<sequence length="435" mass="47631">MMGLFGPSQRQIDAAVKTALDARASIEDPKVPISSENILAFLGIDALSAAGERVSIDSALGVPAIFAAVNFLSGTLASLPLNVYKKTDAGREKVKNGVANILHDVANDTASSFDWRKYSFDQVFTGGRSYSFIERNDLKRIINIWALDPGQTKVRRKDGRKFYEYRDGGKTNTYQAEEIIDIPFMLKANGLDHRSPILTNKDAVGLAQAATKYGSKFFQNGGVPPFAITGPITSPGGLQRSADDLTAAVKKAAKEGRLALSLPAGHDIKQIGVDPEKSQLVELQRFLIEQIARIYSLPPTFLQDLTHGTFSNTEQQDLHFVKHTLTRWARQFEQELNLKLFGRSNSRIYAELNLDGLLRGDFKTRMEGNARAIQTGQLTPDEAREMENRPAIGGAAGKLHMQGAMMPIDKLGQQPPRTNGGQSLDDEEGKNSDAA</sequence>
<dbReference type="AlphaFoldDB" id="A0A6N7LNG5"/>
<reference evidence="2 3" key="1">
    <citation type="journal article" date="2013" name="Genome Biol.">
        <title>Comparative genomics of the core and accessory genomes of 48 Sinorhizobium strains comprising five genospecies.</title>
        <authorList>
            <person name="Sugawara M."/>
            <person name="Epstein B."/>
            <person name="Badgley B.D."/>
            <person name="Unno T."/>
            <person name="Xu L."/>
            <person name="Reese J."/>
            <person name="Gyaneshwar P."/>
            <person name="Denny R."/>
            <person name="Mudge J."/>
            <person name="Bharti A.K."/>
            <person name="Farmer A.D."/>
            <person name="May G.D."/>
            <person name="Woodward J.E."/>
            <person name="Medigue C."/>
            <person name="Vallenet D."/>
            <person name="Lajus A."/>
            <person name="Rouy Z."/>
            <person name="Martinez-Vaz B."/>
            <person name="Tiffin P."/>
            <person name="Young N.D."/>
            <person name="Sadowsky M.J."/>
        </authorList>
    </citation>
    <scope>NUCLEOTIDE SEQUENCE [LARGE SCALE GENOMIC DNA]</scope>
    <source>
        <strain evidence="2 3">USDA4894</strain>
    </source>
</reference>
<gene>
    <name evidence="2" type="ORF">GHK62_33125</name>
</gene>
<name>A0A6N7LNG5_SINTE</name>
<feature type="region of interest" description="Disordered" evidence="1">
    <location>
        <begin position="407"/>
        <end position="435"/>
    </location>
</feature>
<dbReference type="OrthoDB" id="7592047at2"/>
<accession>A0A6N7LNG5</accession>
<dbReference type="Pfam" id="PF04860">
    <property type="entry name" value="Phage_portal"/>
    <property type="match status" value="1"/>
</dbReference>
<dbReference type="Proteomes" id="UP000439983">
    <property type="component" value="Unassembled WGS sequence"/>
</dbReference>
<dbReference type="InterPro" id="IPR006427">
    <property type="entry name" value="Portal_HK97"/>
</dbReference>
<dbReference type="EMBL" id="WITC01000139">
    <property type="protein sequence ID" value="MQX19372.1"/>
    <property type="molecule type" value="Genomic_DNA"/>
</dbReference>
<organism evidence="2 3">
    <name type="scientific">Sinorhizobium terangae</name>
    <dbReference type="NCBI Taxonomy" id="110322"/>
    <lineage>
        <taxon>Bacteria</taxon>
        <taxon>Pseudomonadati</taxon>
        <taxon>Pseudomonadota</taxon>
        <taxon>Alphaproteobacteria</taxon>
        <taxon>Hyphomicrobiales</taxon>
        <taxon>Rhizobiaceae</taxon>
        <taxon>Sinorhizobium/Ensifer group</taxon>
        <taxon>Sinorhizobium</taxon>
    </lineage>
</organism>
<keyword evidence="3" id="KW-1185">Reference proteome</keyword>
<evidence type="ECO:0000313" key="2">
    <source>
        <dbReference type="EMBL" id="MQX19372.1"/>
    </source>
</evidence>